<dbReference type="Proteomes" id="UP000030748">
    <property type="component" value="Unassembled WGS sequence"/>
</dbReference>
<feature type="chain" id="PRO_5001507479" evidence="1">
    <location>
        <begin position="21"/>
        <end position="120"/>
    </location>
</feature>
<feature type="signal peptide" evidence="1">
    <location>
        <begin position="1"/>
        <end position="20"/>
    </location>
</feature>
<proteinExistence type="predicted"/>
<reference evidence="2 3" key="1">
    <citation type="journal article" date="2013" name="Proc. Natl. Acad. Sci. U.S.A.">
        <title>Fine-scale variation in meiotic recombination in Mimulus inferred from population shotgun sequencing.</title>
        <authorList>
            <person name="Hellsten U."/>
            <person name="Wright K.M."/>
            <person name="Jenkins J."/>
            <person name="Shu S."/>
            <person name="Yuan Y."/>
            <person name="Wessler S.R."/>
            <person name="Schmutz J."/>
            <person name="Willis J.H."/>
            <person name="Rokhsar D.S."/>
        </authorList>
    </citation>
    <scope>NUCLEOTIDE SEQUENCE [LARGE SCALE GENOMIC DNA]</scope>
    <source>
        <strain evidence="3">cv. DUN x IM62</strain>
    </source>
</reference>
<evidence type="ECO:0000256" key="1">
    <source>
        <dbReference type="SAM" id="SignalP"/>
    </source>
</evidence>
<sequence length="120" mass="13274">MVSVKMFFLATLLLVASVSAQECKPQECKVDPDCDKQTVICPQQDRPSNFCFEGTCYCTPWPLKGCDFDQDCAQARTNDCGIYKSVCTHGTCICSKIVHKIKIEPSTSAANALSVFFAFR</sequence>
<dbReference type="AlphaFoldDB" id="A0A022QQZ3"/>
<accession>A0A022QQZ3</accession>
<keyword evidence="3" id="KW-1185">Reference proteome</keyword>
<keyword evidence="1" id="KW-0732">Signal</keyword>
<dbReference type="EMBL" id="KI631311">
    <property type="protein sequence ID" value="EYU28910.1"/>
    <property type="molecule type" value="Genomic_DNA"/>
</dbReference>
<evidence type="ECO:0000313" key="2">
    <source>
        <dbReference type="EMBL" id="EYU28910.1"/>
    </source>
</evidence>
<gene>
    <name evidence="2" type="ORF">MIMGU_mgv1a016478mg</name>
</gene>
<protein>
    <submittedName>
        <fullName evidence="2">Uncharacterized protein</fullName>
    </submittedName>
</protein>
<name>A0A022QQZ3_ERYGU</name>
<evidence type="ECO:0000313" key="3">
    <source>
        <dbReference type="Proteomes" id="UP000030748"/>
    </source>
</evidence>
<organism evidence="2 3">
    <name type="scientific">Erythranthe guttata</name>
    <name type="common">Yellow monkey flower</name>
    <name type="synonym">Mimulus guttatus</name>
    <dbReference type="NCBI Taxonomy" id="4155"/>
    <lineage>
        <taxon>Eukaryota</taxon>
        <taxon>Viridiplantae</taxon>
        <taxon>Streptophyta</taxon>
        <taxon>Embryophyta</taxon>
        <taxon>Tracheophyta</taxon>
        <taxon>Spermatophyta</taxon>
        <taxon>Magnoliopsida</taxon>
        <taxon>eudicotyledons</taxon>
        <taxon>Gunneridae</taxon>
        <taxon>Pentapetalae</taxon>
        <taxon>asterids</taxon>
        <taxon>lamiids</taxon>
        <taxon>Lamiales</taxon>
        <taxon>Phrymaceae</taxon>
        <taxon>Erythranthe</taxon>
    </lineage>
</organism>